<organism evidence="2 3">
    <name type="scientific">Thiorhodococcus minor</name>
    <dbReference type="NCBI Taxonomy" id="57489"/>
    <lineage>
        <taxon>Bacteria</taxon>
        <taxon>Pseudomonadati</taxon>
        <taxon>Pseudomonadota</taxon>
        <taxon>Gammaproteobacteria</taxon>
        <taxon>Chromatiales</taxon>
        <taxon>Chromatiaceae</taxon>
        <taxon>Thiorhodococcus</taxon>
    </lineage>
</organism>
<dbReference type="Proteomes" id="UP000483379">
    <property type="component" value="Unassembled WGS sequence"/>
</dbReference>
<keyword evidence="1" id="KW-0812">Transmembrane</keyword>
<dbReference type="AlphaFoldDB" id="A0A6M0K4Y4"/>
<sequence length="98" mass="11017">MSAENLAYLMFGASIACLLRNIWDYYLNTRRANFDSMGATINWHYGFALTWLLFCVGLIVIPQVHWLIGVSAIPIGAVATWLVLAPIQILLKQHAPTR</sequence>
<feature type="transmembrane region" description="Helical" evidence="1">
    <location>
        <begin position="67"/>
        <end position="91"/>
    </location>
</feature>
<dbReference type="RefSeq" id="WP_164455284.1">
    <property type="nucleotide sequence ID" value="NZ_JAAIJQ010000093.1"/>
</dbReference>
<feature type="transmembrane region" description="Helical" evidence="1">
    <location>
        <begin position="6"/>
        <end position="23"/>
    </location>
</feature>
<evidence type="ECO:0000313" key="3">
    <source>
        <dbReference type="Proteomes" id="UP000483379"/>
    </source>
</evidence>
<evidence type="ECO:0000313" key="2">
    <source>
        <dbReference type="EMBL" id="NEV64489.1"/>
    </source>
</evidence>
<protein>
    <submittedName>
        <fullName evidence="2">Uncharacterized protein</fullName>
    </submittedName>
</protein>
<keyword evidence="3" id="KW-1185">Reference proteome</keyword>
<accession>A0A6M0K4Y4</accession>
<proteinExistence type="predicted"/>
<dbReference type="EMBL" id="JAAIJQ010000093">
    <property type="protein sequence ID" value="NEV64489.1"/>
    <property type="molecule type" value="Genomic_DNA"/>
</dbReference>
<keyword evidence="1" id="KW-0472">Membrane</keyword>
<comment type="caution">
    <text evidence="2">The sequence shown here is derived from an EMBL/GenBank/DDBJ whole genome shotgun (WGS) entry which is preliminary data.</text>
</comment>
<gene>
    <name evidence="2" type="ORF">G3446_21875</name>
</gene>
<name>A0A6M0K4Y4_9GAMM</name>
<keyword evidence="1" id="KW-1133">Transmembrane helix</keyword>
<reference evidence="2 3" key="1">
    <citation type="submission" date="2020-02" db="EMBL/GenBank/DDBJ databases">
        <title>Genome sequences of Thiorhodococcus mannitoliphagus and Thiorhodococcus minor, purple sulfur photosynthetic bacteria in the gammaproteobacterial family, Chromatiaceae.</title>
        <authorList>
            <person name="Aviles F.A."/>
            <person name="Meyer T.E."/>
            <person name="Kyndt J.A."/>
        </authorList>
    </citation>
    <scope>NUCLEOTIDE SEQUENCE [LARGE SCALE GENOMIC DNA]</scope>
    <source>
        <strain evidence="2 3">DSM 11518</strain>
    </source>
</reference>
<evidence type="ECO:0000256" key="1">
    <source>
        <dbReference type="SAM" id="Phobius"/>
    </source>
</evidence>
<feature type="transmembrane region" description="Helical" evidence="1">
    <location>
        <begin position="43"/>
        <end position="61"/>
    </location>
</feature>